<comment type="function">
    <text evidence="2">NDH-1 shuttles electrons from NADH, via FMN and iron-sulfur (Fe-S) centers, to quinones in the respiratory chain. Couples the redox reaction to proton translocation (for every two electrons transferred, four hydrogen ions are translocated across the cytoplasmic membrane), and thus conserves the redox energy in a proton gradient.</text>
</comment>
<dbReference type="Proteomes" id="UP000018731">
    <property type="component" value="Unassembled WGS sequence"/>
</dbReference>
<dbReference type="OrthoDB" id="13239at2"/>
<evidence type="ECO:0000256" key="3">
    <source>
        <dbReference type="SAM" id="MobiDB-lite"/>
    </source>
</evidence>
<feature type="compositionally biased region" description="Low complexity" evidence="3">
    <location>
        <begin position="204"/>
        <end position="213"/>
    </location>
</feature>
<dbReference type="InterPro" id="IPR001457">
    <property type="entry name" value="NADH_UbQ/plastoQ_OxRdtase_su6"/>
</dbReference>
<evidence type="ECO:0000256" key="2">
    <source>
        <dbReference type="RuleBase" id="RU004429"/>
    </source>
</evidence>
<dbReference type="PANTHER" id="PTHR33269:SF17">
    <property type="entry name" value="NADH-UBIQUINONE OXIDOREDUCTASE CHAIN 6"/>
    <property type="match status" value="1"/>
</dbReference>
<dbReference type="eggNOG" id="COG0839">
    <property type="taxonomic scope" value="Bacteria"/>
</dbReference>
<dbReference type="GO" id="GO:0008137">
    <property type="term" value="F:NADH dehydrogenase (ubiquinone) activity"/>
    <property type="evidence" value="ECO:0007669"/>
    <property type="project" value="UniProtKB-UniRule"/>
</dbReference>
<evidence type="ECO:0000313" key="4">
    <source>
        <dbReference type="EMBL" id="ETD24150.1"/>
    </source>
</evidence>
<dbReference type="AlphaFoldDB" id="V8CAW2"/>
<protein>
    <recommendedName>
        <fullName evidence="2">NADH-quinone oxidoreductase subunit J</fullName>
        <ecNumber evidence="2">7.1.1.-</ecNumber>
    </recommendedName>
</protein>
<reference evidence="4 5" key="1">
    <citation type="journal article" date="2014" name="Genome Announc.">
        <title>Draft genome sequences of six enterohepatic helicobacter species isolated from humans and one from rhesus macaques.</title>
        <authorList>
            <person name="Shen Z."/>
            <person name="Sheh A."/>
            <person name="Young S.K."/>
            <person name="Abouelliel A."/>
            <person name="Ward D.V."/>
            <person name="Earl A.M."/>
            <person name="Fox J.G."/>
        </authorList>
    </citation>
    <scope>NUCLEOTIDE SEQUENCE [LARGE SCALE GENOMIC DNA]</scope>
    <source>
        <strain evidence="4 5">MIT 99-5501</strain>
    </source>
</reference>
<feature type="transmembrane region" description="Helical" evidence="2">
    <location>
        <begin position="141"/>
        <end position="164"/>
    </location>
</feature>
<dbReference type="GO" id="GO:0048038">
    <property type="term" value="F:quinone binding"/>
    <property type="evidence" value="ECO:0007669"/>
    <property type="project" value="UniProtKB-UniRule"/>
</dbReference>
<keyword evidence="2" id="KW-0812">Transmembrane</keyword>
<feature type="transmembrane region" description="Helical" evidence="2">
    <location>
        <begin position="54"/>
        <end position="78"/>
    </location>
</feature>
<keyword evidence="2" id="KW-0874">Quinone</keyword>
<dbReference type="NCBIfam" id="NF005167">
    <property type="entry name" value="PRK06638.2-2"/>
    <property type="match status" value="1"/>
</dbReference>
<proteinExistence type="inferred from homology"/>
<organism evidence="4 5">
    <name type="scientific">Helicobacter macacae MIT 99-5501</name>
    <dbReference type="NCBI Taxonomy" id="1357400"/>
    <lineage>
        <taxon>Bacteria</taxon>
        <taxon>Pseudomonadati</taxon>
        <taxon>Campylobacterota</taxon>
        <taxon>Epsilonproteobacteria</taxon>
        <taxon>Campylobacterales</taxon>
        <taxon>Helicobacteraceae</taxon>
        <taxon>Helicobacter</taxon>
    </lineage>
</organism>
<keyword evidence="2" id="KW-1003">Cell membrane</keyword>
<comment type="similarity">
    <text evidence="1 2">Belongs to the complex I subunit 6 family.</text>
</comment>
<dbReference type="Pfam" id="PF00499">
    <property type="entry name" value="Oxidored_q3"/>
    <property type="match status" value="1"/>
</dbReference>
<dbReference type="InterPro" id="IPR042106">
    <property type="entry name" value="Nuo/plastoQ_OxRdtase_6_NuoJ"/>
</dbReference>
<comment type="catalytic activity">
    <reaction evidence="2">
        <text>a quinone + NADH + 5 H(+)(in) = a quinol + NAD(+) + 4 H(+)(out)</text>
        <dbReference type="Rhea" id="RHEA:57888"/>
        <dbReference type="ChEBI" id="CHEBI:15378"/>
        <dbReference type="ChEBI" id="CHEBI:24646"/>
        <dbReference type="ChEBI" id="CHEBI:57540"/>
        <dbReference type="ChEBI" id="CHEBI:57945"/>
        <dbReference type="ChEBI" id="CHEBI:132124"/>
    </reaction>
</comment>
<dbReference type="Gene3D" id="1.20.120.1200">
    <property type="entry name" value="NADH-ubiquinone/plastoquinone oxidoreductase chain 6, subunit NuoJ"/>
    <property type="match status" value="1"/>
</dbReference>
<name>V8CAW2_9HELI</name>
<evidence type="ECO:0000313" key="5">
    <source>
        <dbReference type="Proteomes" id="UP000018731"/>
    </source>
</evidence>
<dbReference type="GO" id="GO:0005886">
    <property type="term" value="C:plasma membrane"/>
    <property type="evidence" value="ECO:0007669"/>
    <property type="project" value="UniProtKB-SubCell"/>
</dbReference>
<dbReference type="HOGENOM" id="CLU_085957_2_2_7"/>
<sequence length="213" mass="23310">MFEAVAFYLFAFLTLSAFFAVISTNNLLYALTALASGMIFISSFFFILGAEFLGVVQIAVYTGAVIVMYAFGLMFLDISQGIKEHYNGQMRICIMVLMIAFLLLALFAFPIYHQNVLLEKSTIIINEPNTFGIGRVLFSKYLIAFEITGVLLLVALIGGVALGLKDNLNALIHSNALAQIKENIEANLKSKSNSQDSAKKAKSTPKSTKIPKS</sequence>
<dbReference type="STRING" id="1357400.HMPREF2086_00898"/>
<dbReference type="EMBL" id="AZJI01000004">
    <property type="protein sequence ID" value="ETD24150.1"/>
    <property type="molecule type" value="Genomic_DNA"/>
</dbReference>
<dbReference type="PATRIC" id="fig|1357400.3.peg.1241"/>
<keyword evidence="2" id="KW-0520">NAD</keyword>
<feature type="region of interest" description="Disordered" evidence="3">
    <location>
        <begin position="189"/>
        <end position="213"/>
    </location>
</feature>
<dbReference type="PANTHER" id="PTHR33269">
    <property type="entry name" value="NADH-UBIQUINONE OXIDOREDUCTASE CHAIN 6"/>
    <property type="match status" value="1"/>
</dbReference>
<comment type="subcellular location">
    <subcellularLocation>
        <location evidence="2">Cell membrane</location>
        <topology evidence="2">Multi-pass membrane protein</topology>
    </subcellularLocation>
</comment>
<evidence type="ECO:0000256" key="1">
    <source>
        <dbReference type="ARBA" id="ARBA00005698"/>
    </source>
</evidence>
<feature type="transmembrane region" description="Helical" evidence="2">
    <location>
        <begin position="27"/>
        <end position="48"/>
    </location>
</feature>
<dbReference type="EC" id="7.1.1.-" evidence="2"/>
<accession>V8CAW2</accession>
<keyword evidence="2" id="KW-0472">Membrane</keyword>
<gene>
    <name evidence="4" type="ORF">HMPREF2086_00898</name>
</gene>
<feature type="transmembrane region" description="Helical" evidence="2">
    <location>
        <begin position="6"/>
        <end position="22"/>
    </location>
</feature>
<keyword evidence="2" id="KW-1133">Transmembrane helix</keyword>
<feature type="transmembrane region" description="Helical" evidence="2">
    <location>
        <begin position="90"/>
        <end position="112"/>
    </location>
</feature>
<comment type="caution">
    <text evidence="4">The sequence shown here is derived from an EMBL/GenBank/DDBJ whole genome shotgun (WGS) entry which is preliminary data.</text>
</comment>
<keyword evidence="5" id="KW-1185">Reference proteome</keyword>